<reference evidence="3" key="1">
    <citation type="journal article" date="2021" name="Syst. Appl. Microbiol.">
        <title>Roseomonas hellenica sp. nov., isolated from roots of wild-growing Alkanna tinctoria.</title>
        <authorList>
            <person name="Rat A."/>
            <person name="Naranjo H.D."/>
            <person name="Lebbe L."/>
            <person name="Cnockaert M."/>
            <person name="Krigas N."/>
            <person name="Grigoriadou K."/>
            <person name="Maloupa E."/>
            <person name="Willems A."/>
        </authorList>
    </citation>
    <scope>NUCLEOTIDE SEQUENCE [LARGE SCALE GENOMIC DNA]</scope>
    <source>
        <strain evidence="3">LMG 31523</strain>
    </source>
</reference>
<dbReference type="EMBL" id="JAAGBB010000042">
    <property type="protein sequence ID" value="MBR0667845.1"/>
    <property type="molecule type" value="Genomic_DNA"/>
</dbReference>
<dbReference type="PANTHER" id="PTHR31126:SF1">
    <property type="entry name" value="TYROSINE SPECIFIC PROTEIN PHOSPHATASES DOMAIN-CONTAINING PROTEIN"/>
    <property type="match status" value="1"/>
</dbReference>
<sequence length="249" mass="26345">MQTETDHPRCLVLEGASNLRDIGGWRIGNARVRHGQVFRSASLAGLTEADLVTVGALGLVTICDLRGVVESAAAPSRLPAGATCLALPIEPSVGASLRDLLATSTATGEDVVALLRRAYLGYATEHLHVYRGLFDALLDPVRRPLLFHCSAGKDRTGFGTALILTALGADRATVLEDYKATERFWRRTHALPEGTPESAARALLGTHPALLEAALDAAIAPYGSADAMFEQALGLDTAKRAALREALLT</sequence>
<evidence type="ECO:0000313" key="2">
    <source>
        <dbReference type="EMBL" id="MBR0667845.1"/>
    </source>
</evidence>
<dbReference type="Proteomes" id="UP001196870">
    <property type="component" value="Unassembled WGS sequence"/>
</dbReference>
<dbReference type="InterPro" id="IPR029021">
    <property type="entry name" value="Prot-tyrosine_phosphatase-like"/>
</dbReference>
<proteinExistence type="inferred from homology"/>
<dbReference type="InterPro" id="IPR016130">
    <property type="entry name" value="Tyr_Pase_AS"/>
</dbReference>
<name>A0ABS5F6U6_9PROT</name>
<dbReference type="Pfam" id="PF13350">
    <property type="entry name" value="Y_phosphatase3"/>
    <property type="match status" value="1"/>
</dbReference>
<gene>
    <name evidence="2" type="ORF">GXW71_26050</name>
</gene>
<organism evidence="2 3">
    <name type="scientific">Plastoroseomonas hellenica</name>
    <dbReference type="NCBI Taxonomy" id="2687306"/>
    <lineage>
        <taxon>Bacteria</taxon>
        <taxon>Pseudomonadati</taxon>
        <taxon>Pseudomonadota</taxon>
        <taxon>Alphaproteobacteria</taxon>
        <taxon>Acetobacterales</taxon>
        <taxon>Acetobacteraceae</taxon>
        <taxon>Plastoroseomonas</taxon>
    </lineage>
</organism>
<comment type="similarity">
    <text evidence="1">Belongs to the protein-tyrosine phosphatase family.</text>
</comment>
<accession>A0ABS5F6U6</accession>
<keyword evidence="3" id="KW-1185">Reference proteome</keyword>
<dbReference type="RefSeq" id="WP_211855623.1">
    <property type="nucleotide sequence ID" value="NZ_JAAGBB010000042.1"/>
</dbReference>
<evidence type="ECO:0000313" key="3">
    <source>
        <dbReference type="Proteomes" id="UP001196870"/>
    </source>
</evidence>
<dbReference type="InterPro" id="IPR026893">
    <property type="entry name" value="Tyr/Ser_Pase_IphP-type"/>
</dbReference>
<evidence type="ECO:0000256" key="1">
    <source>
        <dbReference type="ARBA" id="ARBA00009580"/>
    </source>
</evidence>
<dbReference type="Gene3D" id="3.90.190.10">
    <property type="entry name" value="Protein tyrosine phosphatase superfamily"/>
    <property type="match status" value="1"/>
</dbReference>
<protein>
    <submittedName>
        <fullName evidence="2">Tyrosine-protein phosphatase</fullName>
    </submittedName>
</protein>
<dbReference type="PROSITE" id="PS00383">
    <property type="entry name" value="TYR_PHOSPHATASE_1"/>
    <property type="match status" value="1"/>
</dbReference>
<comment type="caution">
    <text evidence="2">The sequence shown here is derived from an EMBL/GenBank/DDBJ whole genome shotgun (WGS) entry which is preliminary data.</text>
</comment>
<dbReference type="PANTHER" id="PTHR31126">
    <property type="entry name" value="TYROSINE-PROTEIN PHOSPHATASE"/>
    <property type="match status" value="1"/>
</dbReference>
<dbReference type="SUPFAM" id="SSF52799">
    <property type="entry name" value="(Phosphotyrosine protein) phosphatases II"/>
    <property type="match status" value="1"/>
</dbReference>